<accession>A0A6A6RYB0</accession>
<dbReference type="EMBL" id="MU006784">
    <property type="protein sequence ID" value="KAF2640549.1"/>
    <property type="molecule type" value="Genomic_DNA"/>
</dbReference>
<dbReference type="OrthoDB" id="10554884at2759"/>
<dbReference type="Proteomes" id="UP000799753">
    <property type="component" value="Unassembled WGS sequence"/>
</dbReference>
<evidence type="ECO:0000313" key="2">
    <source>
        <dbReference type="EMBL" id="KAF2640549.1"/>
    </source>
</evidence>
<name>A0A6A6RYB0_9PLEO</name>
<sequence>MDTLTTAITSALISILAFYTRATKFLHSAITGTRFEYWLLDPLGRSVTFCMFVAVISFTNAFRLGLAEDIKEFWKWATGTRKGKLTYEAQRRYTNLERVVGEGGDTFVPMRRRFFDDDTRTVHFWGEDEAGEKESGKCYSGDKQAELQKKALFDLGPTTREGLMCGFGIGSGRVEELVGNGEERSRLRKEALKQLGQEERVE</sequence>
<protein>
    <submittedName>
        <fullName evidence="2">Uncharacterized protein</fullName>
    </submittedName>
</protein>
<keyword evidence="1" id="KW-0472">Membrane</keyword>
<keyword evidence="1" id="KW-0812">Transmembrane</keyword>
<keyword evidence="1" id="KW-1133">Transmembrane helix</keyword>
<proteinExistence type="predicted"/>
<feature type="transmembrane region" description="Helical" evidence="1">
    <location>
        <begin position="46"/>
        <end position="66"/>
    </location>
</feature>
<gene>
    <name evidence="2" type="ORF">P280DRAFT_517917</name>
</gene>
<reference evidence="2" key="1">
    <citation type="journal article" date="2020" name="Stud. Mycol.">
        <title>101 Dothideomycetes genomes: a test case for predicting lifestyles and emergence of pathogens.</title>
        <authorList>
            <person name="Haridas S."/>
            <person name="Albert R."/>
            <person name="Binder M."/>
            <person name="Bloem J."/>
            <person name="Labutti K."/>
            <person name="Salamov A."/>
            <person name="Andreopoulos B."/>
            <person name="Baker S."/>
            <person name="Barry K."/>
            <person name="Bills G."/>
            <person name="Bluhm B."/>
            <person name="Cannon C."/>
            <person name="Castanera R."/>
            <person name="Culley D."/>
            <person name="Daum C."/>
            <person name="Ezra D."/>
            <person name="Gonzalez J."/>
            <person name="Henrissat B."/>
            <person name="Kuo A."/>
            <person name="Liang C."/>
            <person name="Lipzen A."/>
            <person name="Lutzoni F."/>
            <person name="Magnuson J."/>
            <person name="Mondo S."/>
            <person name="Nolan M."/>
            <person name="Ohm R."/>
            <person name="Pangilinan J."/>
            <person name="Park H.-J."/>
            <person name="Ramirez L."/>
            <person name="Alfaro M."/>
            <person name="Sun H."/>
            <person name="Tritt A."/>
            <person name="Yoshinaga Y."/>
            <person name="Zwiers L.-H."/>
            <person name="Turgeon B."/>
            <person name="Goodwin S."/>
            <person name="Spatafora J."/>
            <person name="Crous P."/>
            <person name="Grigoriev I."/>
        </authorList>
    </citation>
    <scope>NUCLEOTIDE SEQUENCE</scope>
    <source>
        <strain evidence="2">CBS 473.64</strain>
    </source>
</reference>
<evidence type="ECO:0000313" key="3">
    <source>
        <dbReference type="Proteomes" id="UP000799753"/>
    </source>
</evidence>
<dbReference type="AlphaFoldDB" id="A0A6A6RYB0"/>
<evidence type="ECO:0000256" key="1">
    <source>
        <dbReference type="SAM" id="Phobius"/>
    </source>
</evidence>
<keyword evidence="3" id="KW-1185">Reference proteome</keyword>
<organism evidence="2 3">
    <name type="scientific">Massarina eburnea CBS 473.64</name>
    <dbReference type="NCBI Taxonomy" id="1395130"/>
    <lineage>
        <taxon>Eukaryota</taxon>
        <taxon>Fungi</taxon>
        <taxon>Dikarya</taxon>
        <taxon>Ascomycota</taxon>
        <taxon>Pezizomycotina</taxon>
        <taxon>Dothideomycetes</taxon>
        <taxon>Pleosporomycetidae</taxon>
        <taxon>Pleosporales</taxon>
        <taxon>Massarineae</taxon>
        <taxon>Massarinaceae</taxon>
        <taxon>Massarina</taxon>
    </lineage>
</organism>